<accession>A0ABU0D3Q1</accession>
<name>A0ABU0D3Q1_9BACI</name>
<evidence type="ECO:0000313" key="1">
    <source>
        <dbReference type="EMBL" id="MDQ0343038.1"/>
    </source>
</evidence>
<organism evidence="1 2">
    <name type="scientific">Lederbergia wuyishanensis</name>
    <dbReference type="NCBI Taxonomy" id="1347903"/>
    <lineage>
        <taxon>Bacteria</taxon>
        <taxon>Bacillati</taxon>
        <taxon>Bacillota</taxon>
        <taxon>Bacilli</taxon>
        <taxon>Bacillales</taxon>
        <taxon>Bacillaceae</taxon>
        <taxon>Lederbergia</taxon>
    </lineage>
</organism>
<dbReference type="EMBL" id="JAUSUO010000003">
    <property type="protein sequence ID" value="MDQ0343038.1"/>
    <property type="molecule type" value="Genomic_DNA"/>
</dbReference>
<gene>
    <name evidence="1" type="ORF">J2S14_001852</name>
</gene>
<evidence type="ECO:0000313" key="2">
    <source>
        <dbReference type="Proteomes" id="UP001232343"/>
    </source>
</evidence>
<protein>
    <submittedName>
        <fullName evidence="1">Uncharacterized protein</fullName>
    </submittedName>
</protein>
<sequence length="39" mass="4850">MEWLIIIIIAYLPMFYRIHRRLNYLEEEVKRLSGKDNVI</sequence>
<comment type="caution">
    <text evidence="1">The sequence shown here is derived from an EMBL/GenBank/DDBJ whole genome shotgun (WGS) entry which is preliminary data.</text>
</comment>
<reference evidence="1 2" key="1">
    <citation type="submission" date="2023-07" db="EMBL/GenBank/DDBJ databases">
        <title>Genomic Encyclopedia of Type Strains, Phase IV (KMG-IV): sequencing the most valuable type-strain genomes for metagenomic binning, comparative biology and taxonomic classification.</title>
        <authorList>
            <person name="Goeker M."/>
        </authorList>
    </citation>
    <scope>NUCLEOTIDE SEQUENCE [LARGE SCALE GENOMIC DNA]</scope>
    <source>
        <strain evidence="1 2">DSM 27848</strain>
    </source>
</reference>
<keyword evidence="2" id="KW-1185">Reference proteome</keyword>
<proteinExistence type="predicted"/>
<dbReference type="Proteomes" id="UP001232343">
    <property type="component" value="Unassembled WGS sequence"/>
</dbReference>